<protein>
    <submittedName>
        <fullName evidence="6">LysR family transcriptional regulator</fullName>
    </submittedName>
</protein>
<organism evidence="6 7">
    <name type="scientific">Porcincola intestinalis</name>
    <dbReference type="NCBI Taxonomy" id="2606632"/>
    <lineage>
        <taxon>Bacteria</taxon>
        <taxon>Bacillati</taxon>
        <taxon>Bacillota</taxon>
        <taxon>Clostridia</taxon>
        <taxon>Lachnospirales</taxon>
        <taxon>Lachnospiraceae</taxon>
        <taxon>Porcincola</taxon>
    </lineage>
</organism>
<dbReference type="SUPFAM" id="SSF53850">
    <property type="entry name" value="Periplasmic binding protein-like II"/>
    <property type="match status" value="1"/>
</dbReference>
<dbReference type="PRINTS" id="PR00039">
    <property type="entry name" value="HTHLYSR"/>
</dbReference>
<evidence type="ECO:0000256" key="1">
    <source>
        <dbReference type="ARBA" id="ARBA00009437"/>
    </source>
</evidence>
<reference evidence="6 7" key="1">
    <citation type="submission" date="2019-08" db="EMBL/GenBank/DDBJ databases">
        <title>In-depth cultivation of the pig gut microbiome towards novel bacterial diversity and tailored functional studies.</title>
        <authorList>
            <person name="Wylensek D."/>
            <person name="Hitch T.C.A."/>
            <person name="Clavel T."/>
        </authorList>
    </citation>
    <scope>NUCLEOTIDE SEQUENCE [LARGE SCALE GENOMIC DNA]</scope>
    <source>
        <strain evidence="6 7">Oil+RF-744-WCA-WT-11</strain>
    </source>
</reference>
<evidence type="ECO:0000256" key="3">
    <source>
        <dbReference type="ARBA" id="ARBA00023125"/>
    </source>
</evidence>
<sequence length="315" mass="36129">MTLQQLRYAVTIADSGSMNEAAHRLFITQPSLSSTIKDLEKELGLTLFIRSNRGISITQEGEEFLGYARQLMEQYSLLEDRFLDRSQRKTKFSVSAQHYSFAVKAFIETVHVYGLDHYEFAIHETKTHDVMTHVRNMKSEIGVLYLNDFNRDALTKLFHEYDLEFHPLFDCDVSVYLWKNHPLAHQKEITIEQLQPYPVLSFEQGDYNSFYFAEEVLSTCEYPKIIKADDRATLLNLMVGLNAYTLCSGIITEDLNGSDYVAVPLTGENRMTIGYLQKSRTELTELARHYVGELLRIGAASGDNVTLLTTGYPFR</sequence>
<dbReference type="InterPro" id="IPR005119">
    <property type="entry name" value="LysR_subst-bd"/>
</dbReference>
<evidence type="ECO:0000259" key="5">
    <source>
        <dbReference type="PROSITE" id="PS50931"/>
    </source>
</evidence>
<dbReference type="InterPro" id="IPR036388">
    <property type="entry name" value="WH-like_DNA-bd_sf"/>
</dbReference>
<evidence type="ECO:0000313" key="6">
    <source>
        <dbReference type="EMBL" id="MSS15147.1"/>
    </source>
</evidence>
<comment type="similarity">
    <text evidence="1">Belongs to the LysR transcriptional regulatory family.</text>
</comment>
<evidence type="ECO:0000256" key="4">
    <source>
        <dbReference type="ARBA" id="ARBA00023163"/>
    </source>
</evidence>
<accession>A0A6L5X6K6</accession>
<dbReference type="PANTHER" id="PTHR30346:SF0">
    <property type="entry name" value="HCA OPERON TRANSCRIPTIONAL ACTIVATOR HCAR"/>
    <property type="match status" value="1"/>
</dbReference>
<dbReference type="InterPro" id="IPR036390">
    <property type="entry name" value="WH_DNA-bd_sf"/>
</dbReference>
<dbReference type="InterPro" id="IPR000847">
    <property type="entry name" value="LysR_HTH_N"/>
</dbReference>
<dbReference type="FunFam" id="1.10.10.10:FF:000001">
    <property type="entry name" value="LysR family transcriptional regulator"/>
    <property type="match status" value="1"/>
</dbReference>
<keyword evidence="4" id="KW-0804">Transcription</keyword>
<evidence type="ECO:0000256" key="2">
    <source>
        <dbReference type="ARBA" id="ARBA00023015"/>
    </source>
</evidence>
<dbReference type="Proteomes" id="UP000481852">
    <property type="component" value="Unassembled WGS sequence"/>
</dbReference>
<dbReference type="EMBL" id="VULZ01000009">
    <property type="protein sequence ID" value="MSS15147.1"/>
    <property type="molecule type" value="Genomic_DNA"/>
</dbReference>
<dbReference type="Pfam" id="PF00126">
    <property type="entry name" value="HTH_1"/>
    <property type="match status" value="1"/>
</dbReference>
<dbReference type="Pfam" id="PF03466">
    <property type="entry name" value="LysR_substrate"/>
    <property type="match status" value="1"/>
</dbReference>
<dbReference type="PANTHER" id="PTHR30346">
    <property type="entry name" value="TRANSCRIPTIONAL DUAL REGULATOR HCAR-RELATED"/>
    <property type="match status" value="1"/>
</dbReference>
<proteinExistence type="inferred from homology"/>
<keyword evidence="2" id="KW-0805">Transcription regulation</keyword>
<dbReference type="AlphaFoldDB" id="A0A6L5X6K6"/>
<dbReference type="GO" id="GO:0032993">
    <property type="term" value="C:protein-DNA complex"/>
    <property type="evidence" value="ECO:0007669"/>
    <property type="project" value="TreeGrafter"/>
</dbReference>
<dbReference type="Gene3D" id="3.40.190.10">
    <property type="entry name" value="Periplasmic binding protein-like II"/>
    <property type="match status" value="2"/>
</dbReference>
<gene>
    <name evidence="6" type="ORF">FYJ35_08895</name>
</gene>
<evidence type="ECO:0000313" key="7">
    <source>
        <dbReference type="Proteomes" id="UP000481852"/>
    </source>
</evidence>
<keyword evidence="3" id="KW-0238">DNA-binding</keyword>
<dbReference type="RefSeq" id="WP_154525709.1">
    <property type="nucleotide sequence ID" value="NZ_JAQYJL010000022.1"/>
</dbReference>
<comment type="caution">
    <text evidence="6">The sequence shown here is derived from an EMBL/GenBank/DDBJ whole genome shotgun (WGS) entry which is preliminary data.</text>
</comment>
<dbReference type="GO" id="GO:0003700">
    <property type="term" value="F:DNA-binding transcription factor activity"/>
    <property type="evidence" value="ECO:0007669"/>
    <property type="project" value="InterPro"/>
</dbReference>
<feature type="domain" description="HTH lysR-type" evidence="5">
    <location>
        <begin position="1"/>
        <end position="58"/>
    </location>
</feature>
<dbReference type="CDD" id="cd05466">
    <property type="entry name" value="PBP2_LTTR_substrate"/>
    <property type="match status" value="1"/>
</dbReference>
<name>A0A6L5X6K6_9FIRM</name>
<dbReference type="Gene3D" id="1.10.10.10">
    <property type="entry name" value="Winged helix-like DNA-binding domain superfamily/Winged helix DNA-binding domain"/>
    <property type="match status" value="1"/>
</dbReference>
<dbReference type="GO" id="GO:0003677">
    <property type="term" value="F:DNA binding"/>
    <property type="evidence" value="ECO:0007669"/>
    <property type="project" value="UniProtKB-KW"/>
</dbReference>
<dbReference type="PROSITE" id="PS50931">
    <property type="entry name" value="HTH_LYSR"/>
    <property type="match status" value="1"/>
</dbReference>
<keyword evidence="7" id="KW-1185">Reference proteome</keyword>
<dbReference type="SUPFAM" id="SSF46785">
    <property type="entry name" value="Winged helix' DNA-binding domain"/>
    <property type="match status" value="1"/>
</dbReference>